<keyword evidence="2" id="KW-1185">Reference proteome</keyword>
<evidence type="ECO:0000313" key="2">
    <source>
        <dbReference type="Proteomes" id="UP001060215"/>
    </source>
</evidence>
<reference evidence="1 2" key="1">
    <citation type="journal article" date="2022" name="Plant J.">
        <title>Chromosome-level genome of Camellia lanceoleosa provides a valuable resource for understanding genome evolution and self-incompatibility.</title>
        <authorList>
            <person name="Gong W."/>
            <person name="Xiao S."/>
            <person name="Wang L."/>
            <person name="Liao Z."/>
            <person name="Chang Y."/>
            <person name="Mo W."/>
            <person name="Hu G."/>
            <person name="Li W."/>
            <person name="Zhao G."/>
            <person name="Zhu H."/>
            <person name="Hu X."/>
            <person name="Ji K."/>
            <person name="Xiang X."/>
            <person name="Song Q."/>
            <person name="Yuan D."/>
            <person name="Jin S."/>
            <person name="Zhang L."/>
        </authorList>
    </citation>
    <scope>NUCLEOTIDE SEQUENCE [LARGE SCALE GENOMIC DNA]</scope>
    <source>
        <strain evidence="1">SQ_2022a</strain>
    </source>
</reference>
<dbReference type="Proteomes" id="UP001060215">
    <property type="component" value="Chromosome 13"/>
</dbReference>
<gene>
    <name evidence="1" type="ORF">LOK49_LG12G01586</name>
</gene>
<accession>A0ACC0FQ62</accession>
<comment type="caution">
    <text evidence="1">The sequence shown here is derived from an EMBL/GenBank/DDBJ whole genome shotgun (WGS) entry which is preliminary data.</text>
</comment>
<sequence>MAVSRNSLTIVNPDVFLRGQIIENYAELCIIIGNDNPIECSVNDAEANLDWAADKEGVDTEVYQNRSGNGKDKGKYVIWSDEMDCCLTKKLIEQMKMGNKLEKNFKPLAFKAVVKALNENFGLDLTKENIRSRLKTWKKLYRLVNELLCHRGFEWDDGRKMVVANDSIWNEYIKMHPDAKCLRARSI</sequence>
<proteinExistence type="predicted"/>
<dbReference type="EMBL" id="CM045770">
    <property type="protein sequence ID" value="KAI7990106.1"/>
    <property type="molecule type" value="Genomic_DNA"/>
</dbReference>
<protein>
    <submittedName>
        <fullName evidence="1">Uncharacterized protein</fullName>
    </submittedName>
</protein>
<organism evidence="1 2">
    <name type="scientific">Camellia lanceoleosa</name>
    <dbReference type="NCBI Taxonomy" id="1840588"/>
    <lineage>
        <taxon>Eukaryota</taxon>
        <taxon>Viridiplantae</taxon>
        <taxon>Streptophyta</taxon>
        <taxon>Embryophyta</taxon>
        <taxon>Tracheophyta</taxon>
        <taxon>Spermatophyta</taxon>
        <taxon>Magnoliopsida</taxon>
        <taxon>eudicotyledons</taxon>
        <taxon>Gunneridae</taxon>
        <taxon>Pentapetalae</taxon>
        <taxon>asterids</taxon>
        <taxon>Ericales</taxon>
        <taxon>Theaceae</taxon>
        <taxon>Camellia</taxon>
    </lineage>
</organism>
<name>A0ACC0FQ62_9ERIC</name>
<evidence type="ECO:0000313" key="1">
    <source>
        <dbReference type="EMBL" id="KAI7990106.1"/>
    </source>
</evidence>